<dbReference type="KEGG" id="gsh:117368008"/>
<dbReference type="GO" id="GO:0008544">
    <property type="term" value="P:epidermis development"/>
    <property type="evidence" value="ECO:0007669"/>
    <property type="project" value="TreeGrafter"/>
</dbReference>
<dbReference type="OrthoDB" id="8933073at2759"/>
<protein>
    <recommendedName>
        <fullName evidence="10">Zinc finger protein 750</fullName>
    </recommendedName>
</protein>
<keyword evidence="4" id="KW-0221">Differentiation</keyword>
<dbReference type="FunCoup" id="A0A6P8SQD6">
    <property type="interactions" value="565"/>
</dbReference>
<feature type="compositionally biased region" description="Polar residues" evidence="11">
    <location>
        <begin position="66"/>
        <end position="93"/>
    </location>
</feature>
<keyword evidence="3" id="KW-0863">Zinc-finger</keyword>
<evidence type="ECO:0000313" key="14">
    <source>
        <dbReference type="RefSeq" id="XP_033817101.1"/>
    </source>
</evidence>
<dbReference type="PANTHER" id="PTHR14678:SF1">
    <property type="entry name" value="ZINC FINGER PROTEIN 750"/>
    <property type="match status" value="1"/>
</dbReference>
<evidence type="ECO:0000256" key="6">
    <source>
        <dbReference type="ARBA" id="ARBA00023015"/>
    </source>
</evidence>
<dbReference type="RefSeq" id="XP_033817101.1">
    <property type="nucleotide sequence ID" value="XM_033961210.1"/>
</dbReference>
<dbReference type="Pfam" id="PF15269">
    <property type="entry name" value="zf-C2H2_7"/>
    <property type="match status" value="1"/>
</dbReference>
<feature type="compositionally biased region" description="Basic and acidic residues" evidence="11">
    <location>
        <begin position="97"/>
        <end position="107"/>
    </location>
</feature>
<name>A0A6P8SQD6_GEOSA</name>
<evidence type="ECO:0000256" key="3">
    <source>
        <dbReference type="ARBA" id="ARBA00022771"/>
    </source>
</evidence>
<evidence type="ECO:0000313" key="13">
    <source>
        <dbReference type="Proteomes" id="UP000515159"/>
    </source>
</evidence>
<keyword evidence="7" id="KW-0010">Activator</keyword>
<dbReference type="GO" id="GO:0030154">
    <property type="term" value="P:cell differentiation"/>
    <property type="evidence" value="ECO:0007669"/>
    <property type="project" value="UniProtKB-KW"/>
</dbReference>
<evidence type="ECO:0000256" key="9">
    <source>
        <dbReference type="ARBA" id="ARBA00023242"/>
    </source>
</evidence>
<accession>A0A6P8SQD6</accession>
<keyword evidence="13" id="KW-1185">Reference proteome</keyword>
<reference evidence="14" key="1">
    <citation type="submission" date="2025-08" db="UniProtKB">
        <authorList>
            <consortium name="RefSeq"/>
        </authorList>
    </citation>
    <scope>IDENTIFICATION</scope>
</reference>
<feature type="domain" description="Zinc finger protein 750-like zinc finger" evidence="12">
    <location>
        <begin position="6"/>
        <end position="57"/>
    </location>
</feature>
<dbReference type="InterPro" id="IPR039363">
    <property type="entry name" value="ZNF750"/>
</dbReference>
<dbReference type="GO" id="GO:0001228">
    <property type="term" value="F:DNA-binding transcription activator activity, RNA polymerase II-specific"/>
    <property type="evidence" value="ECO:0007669"/>
    <property type="project" value="TreeGrafter"/>
</dbReference>
<dbReference type="AlphaFoldDB" id="A0A6P8SQD6"/>
<proteinExistence type="predicted"/>
<evidence type="ECO:0000256" key="4">
    <source>
        <dbReference type="ARBA" id="ARBA00022782"/>
    </source>
</evidence>
<keyword evidence="2" id="KW-0479">Metal-binding</keyword>
<dbReference type="GO" id="GO:1990841">
    <property type="term" value="F:promoter-specific chromatin binding"/>
    <property type="evidence" value="ECO:0007669"/>
    <property type="project" value="TreeGrafter"/>
</dbReference>
<feature type="compositionally biased region" description="Polar residues" evidence="11">
    <location>
        <begin position="464"/>
        <end position="492"/>
    </location>
</feature>
<feature type="region of interest" description="Disordered" evidence="11">
    <location>
        <begin position="64"/>
        <end position="107"/>
    </location>
</feature>
<feature type="compositionally biased region" description="Polar residues" evidence="11">
    <location>
        <begin position="424"/>
        <end position="435"/>
    </location>
</feature>
<dbReference type="GO" id="GO:0005634">
    <property type="term" value="C:nucleus"/>
    <property type="evidence" value="ECO:0007669"/>
    <property type="project" value="UniProtKB-SubCell"/>
</dbReference>
<dbReference type="PANTHER" id="PTHR14678">
    <property type="entry name" value="PROLINE-RICH PROTEIN 35-RELATED"/>
    <property type="match status" value="1"/>
</dbReference>
<dbReference type="GeneID" id="117368008"/>
<evidence type="ECO:0000256" key="1">
    <source>
        <dbReference type="ARBA" id="ARBA00004123"/>
    </source>
</evidence>
<organism evidence="13 14">
    <name type="scientific">Geotrypetes seraphini</name>
    <name type="common">Gaboon caecilian</name>
    <name type="synonym">Caecilia seraphini</name>
    <dbReference type="NCBI Taxonomy" id="260995"/>
    <lineage>
        <taxon>Eukaryota</taxon>
        <taxon>Metazoa</taxon>
        <taxon>Chordata</taxon>
        <taxon>Craniata</taxon>
        <taxon>Vertebrata</taxon>
        <taxon>Euteleostomi</taxon>
        <taxon>Amphibia</taxon>
        <taxon>Gymnophiona</taxon>
        <taxon>Geotrypetes</taxon>
    </lineage>
</organism>
<evidence type="ECO:0000259" key="12">
    <source>
        <dbReference type="Pfam" id="PF15269"/>
    </source>
</evidence>
<keyword evidence="6" id="KW-0805">Transcription regulation</keyword>
<dbReference type="InterPro" id="IPR039064">
    <property type="entry name" value="ZNF750_Znf"/>
</dbReference>
<feature type="compositionally biased region" description="Polar residues" evidence="11">
    <location>
        <begin position="664"/>
        <end position="678"/>
    </location>
</feature>
<evidence type="ECO:0000256" key="8">
    <source>
        <dbReference type="ARBA" id="ARBA00023163"/>
    </source>
</evidence>
<keyword evidence="5" id="KW-0862">Zinc</keyword>
<gene>
    <name evidence="14" type="primary">ZNF750</name>
</gene>
<dbReference type="InParanoid" id="A0A6P8SQD6"/>
<dbReference type="GO" id="GO:0008270">
    <property type="term" value="F:zinc ion binding"/>
    <property type="evidence" value="ECO:0007669"/>
    <property type="project" value="UniProtKB-KW"/>
</dbReference>
<feature type="region of interest" description="Disordered" evidence="11">
    <location>
        <begin position="575"/>
        <end position="597"/>
    </location>
</feature>
<keyword evidence="9" id="KW-0539">Nucleus</keyword>
<dbReference type="CTD" id="79755"/>
<feature type="region of interest" description="Disordered" evidence="11">
    <location>
        <begin position="397"/>
        <end position="492"/>
    </location>
</feature>
<comment type="subcellular location">
    <subcellularLocation>
        <location evidence="1">Nucleus</location>
    </subcellularLocation>
</comment>
<dbReference type="GO" id="GO:0000978">
    <property type="term" value="F:RNA polymerase II cis-regulatory region sequence-specific DNA binding"/>
    <property type="evidence" value="ECO:0007669"/>
    <property type="project" value="TreeGrafter"/>
</dbReference>
<evidence type="ECO:0000256" key="10">
    <source>
        <dbReference type="ARBA" id="ARBA00040216"/>
    </source>
</evidence>
<evidence type="ECO:0000256" key="11">
    <source>
        <dbReference type="SAM" id="MobiDB-lite"/>
    </source>
</evidence>
<evidence type="ECO:0000256" key="5">
    <source>
        <dbReference type="ARBA" id="ARBA00022833"/>
    </source>
</evidence>
<keyword evidence="8" id="KW-0804">Transcription</keyword>
<sequence length="727" mass="80885">MSLLKERKPKKPHYIPRPPGKPFKYKCFQCPFTCNEKSHLFNHMKYGLCKNSITLVTEQDRVIKSPKSNSLEPKQTNQLEPLVKSSSNSTTSVPLIHDSKSQHAATKDEVKENLNLQNHDTSKPAPQAEKLAVQKEITLSTTTTDVMHKLPVLEGVVRPSAFVPIGEHRQIKGTENKDIPELLSPSHLNNKNVPYYTKSAFHSPVHPWKTGPNFVSPDFPKISSAKGFGSIPYYMQPMMPEYPPHFYTEQGLASICSTYQFPGSPHECENPLLSVYAAPDQRHFLTHPAQASGTLLSKPMSSLPMDHYRLMQQLHSNPTIPYAIYRAPEHTYSAYNLKPPHIAAAMNKDQNSQLIEDANLLYPCSSSPSRIYPLALHKKHNECGREVLLLQTKNNMKDGQNESENAKMSPRAGTAATGSPGRPSPTNFTQTNQGSDGLFSLNKCSPSNDPSEETLTAFRPVKKSTATNDSNNLQAQHEGEPSSSPDVTSKNMYNQQPNHLILSQGTLFNAMADNGLAPLNLSKKSDSIATPSNELMCKNALPLRDQSFMDTQDMPLNLSVKDSCSTISLKISVHSPTHDSVTSTSEKKESENFSTQVCDTELHKNSRDDKNLRATQSVKMQDLQDLRIIDHCDEQKQTAAVALCQLAEYSPGKIRMGNEEEDSQNNYSNQAETTQSSPKNEEKLCNHKGHGQKRTQKESAKSQPASKKTKVVNSGRVFTLRKRARVS</sequence>
<feature type="region of interest" description="Disordered" evidence="11">
    <location>
        <begin position="654"/>
        <end position="727"/>
    </location>
</feature>
<dbReference type="Proteomes" id="UP000515159">
    <property type="component" value="Chromosome 10"/>
</dbReference>
<evidence type="ECO:0000256" key="2">
    <source>
        <dbReference type="ARBA" id="ARBA00022723"/>
    </source>
</evidence>
<evidence type="ECO:0000256" key="7">
    <source>
        <dbReference type="ARBA" id="ARBA00023159"/>
    </source>
</evidence>